<dbReference type="InterPro" id="IPR050107">
    <property type="entry name" value="ABC_carbohydrate_import_ATPase"/>
</dbReference>
<dbReference type="InterPro" id="IPR003593">
    <property type="entry name" value="AAA+_ATPase"/>
</dbReference>
<dbReference type="Gene3D" id="3.40.50.300">
    <property type="entry name" value="P-loop containing nucleotide triphosphate hydrolases"/>
    <property type="match status" value="2"/>
</dbReference>
<keyword evidence="5" id="KW-0677">Repeat</keyword>
<dbReference type="OrthoDB" id="9776369at2"/>
<dbReference type="CDD" id="cd03215">
    <property type="entry name" value="ABC_Carb_Monos_II"/>
    <property type="match status" value="1"/>
</dbReference>
<evidence type="ECO:0000256" key="6">
    <source>
        <dbReference type="ARBA" id="ARBA00022741"/>
    </source>
</evidence>
<dbReference type="CDD" id="cd03216">
    <property type="entry name" value="ABC_Carb_Monos_I"/>
    <property type="match status" value="1"/>
</dbReference>
<dbReference type="PROSITE" id="PS50893">
    <property type="entry name" value="ABC_TRANSPORTER_2"/>
    <property type="match status" value="2"/>
</dbReference>
<dbReference type="GO" id="GO:0016887">
    <property type="term" value="F:ATP hydrolysis activity"/>
    <property type="evidence" value="ECO:0007669"/>
    <property type="project" value="InterPro"/>
</dbReference>
<evidence type="ECO:0000313" key="11">
    <source>
        <dbReference type="EMBL" id="QEM83139.1"/>
    </source>
</evidence>
<dbReference type="PANTHER" id="PTHR43790:SF3">
    <property type="entry name" value="D-ALLOSE IMPORT ATP-BINDING PROTEIN ALSA-RELATED"/>
    <property type="match status" value="1"/>
</dbReference>
<keyword evidence="9" id="KW-0472">Membrane</keyword>
<keyword evidence="4" id="KW-0762">Sugar transport</keyword>
<keyword evidence="3" id="KW-1003">Cell membrane</keyword>
<dbReference type="EMBL" id="CP038437">
    <property type="protein sequence ID" value="QEM83139.1"/>
    <property type="molecule type" value="Genomic_DNA"/>
</dbReference>
<organism evidence="11 12">
    <name type="scientific">Halomonas binhaiensis</name>
    <dbReference type="NCBI Taxonomy" id="2562282"/>
    <lineage>
        <taxon>Bacteria</taxon>
        <taxon>Pseudomonadati</taxon>
        <taxon>Pseudomonadota</taxon>
        <taxon>Gammaproteobacteria</taxon>
        <taxon>Oceanospirillales</taxon>
        <taxon>Halomonadaceae</taxon>
        <taxon>Halomonas</taxon>
    </lineage>
</organism>
<evidence type="ECO:0000259" key="10">
    <source>
        <dbReference type="PROSITE" id="PS50893"/>
    </source>
</evidence>
<evidence type="ECO:0000256" key="1">
    <source>
        <dbReference type="ARBA" id="ARBA00004202"/>
    </source>
</evidence>
<keyword evidence="12" id="KW-1185">Reference proteome</keyword>
<accession>A0A5C1NMW1</accession>
<evidence type="ECO:0000256" key="5">
    <source>
        <dbReference type="ARBA" id="ARBA00022737"/>
    </source>
</evidence>
<keyword evidence="2" id="KW-0813">Transport</keyword>
<dbReference type="GO" id="GO:0005524">
    <property type="term" value="F:ATP binding"/>
    <property type="evidence" value="ECO:0007669"/>
    <property type="project" value="UniProtKB-KW"/>
</dbReference>
<dbReference type="FunFam" id="3.40.50.300:FF:000127">
    <property type="entry name" value="Ribose import ATP-binding protein RbsA"/>
    <property type="match status" value="1"/>
</dbReference>
<dbReference type="SMART" id="SM00382">
    <property type="entry name" value="AAA"/>
    <property type="match status" value="2"/>
</dbReference>
<sequence>MSSPYLLHAEGIRKSFSGVPALMDGRLALRHGTVHALCGGNGAGKSTLLNTLMGILERDAGTVRMDGHEVHFSSPHDALKAGIAMISQELEPVPEMSVAENIYLGREPRTRLGLVDHRTMHRQARELLTSLELDLVPEAKLGSLSIADMQMVEIARAISQDARVIIMDEPTSAIGERETELLFAAIERLKQRGAGIIYVSHRMNELYRIADDYTIMRDGTFIESGAMADIDRHRLITTVLGKELDEEFAKFNRPSDTPLLEVDGYGRGNVFQQVSLQLRSGEILGIFGLMGSGRSEFLDALFGATPAEHGEARLEGVPYHPRHPGDAMRAGFAYVTEDRKGSGLVMDASIKRNVTLASIAEVAHSGLINETRENLATRPFIDRLQIKASSIDMPVRQMSGGNQQKVVLAKWLQTNPRILMLDEPTRGVDVGAKREIYAFMSEFAQDDRAILMTSSEIPEVLGMSDRVIVFRKGHVSGELSGAELTQENLVRLSS</sequence>
<evidence type="ECO:0000256" key="8">
    <source>
        <dbReference type="ARBA" id="ARBA00022967"/>
    </source>
</evidence>
<feature type="domain" description="ABC transporter" evidence="10">
    <location>
        <begin position="7"/>
        <end position="243"/>
    </location>
</feature>
<proteinExistence type="predicted"/>
<dbReference type="Pfam" id="PF00005">
    <property type="entry name" value="ABC_tran"/>
    <property type="match status" value="2"/>
</dbReference>
<reference evidence="11" key="1">
    <citation type="submission" date="2021-02" db="EMBL/GenBank/DDBJ databases">
        <title>Strain Y2R2, a novel species of the genus Halomonas.</title>
        <authorList>
            <person name="Huang H."/>
        </authorList>
    </citation>
    <scope>NUCLEOTIDE SEQUENCE</scope>
    <source>
        <strain evidence="11">Y2R2</strain>
    </source>
</reference>
<dbReference type="SUPFAM" id="SSF52540">
    <property type="entry name" value="P-loop containing nucleoside triphosphate hydrolases"/>
    <property type="match status" value="2"/>
</dbReference>
<dbReference type="InterPro" id="IPR017871">
    <property type="entry name" value="ABC_transporter-like_CS"/>
</dbReference>
<evidence type="ECO:0000256" key="3">
    <source>
        <dbReference type="ARBA" id="ARBA00022475"/>
    </source>
</evidence>
<evidence type="ECO:0000256" key="7">
    <source>
        <dbReference type="ARBA" id="ARBA00022840"/>
    </source>
</evidence>
<keyword evidence="6" id="KW-0547">Nucleotide-binding</keyword>
<dbReference type="RefSeq" id="WP_149286261.1">
    <property type="nucleotide sequence ID" value="NZ_CP038437.2"/>
</dbReference>
<dbReference type="KEGG" id="hbh:E4T21_17515"/>
<comment type="subcellular location">
    <subcellularLocation>
        <location evidence="1">Cell membrane</location>
        <topology evidence="1">Peripheral membrane protein</topology>
    </subcellularLocation>
</comment>
<dbReference type="AlphaFoldDB" id="A0A5C1NMW1"/>
<evidence type="ECO:0000313" key="12">
    <source>
        <dbReference type="Proteomes" id="UP000324285"/>
    </source>
</evidence>
<keyword evidence="7 11" id="KW-0067">ATP-binding</keyword>
<evidence type="ECO:0000256" key="2">
    <source>
        <dbReference type="ARBA" id="ARBA00022448"/>
    </source>
</evidence>
<gene>
    <name evidence="11" type="ORF">E4T21_17515</name>
</gene>
<feature type="domain" description="ABC transporter" evidence="10">
    <location>
        <begin position="252"/>
        <end position="492"/>
    </location>
</feature>
<evidence type="ECO:0000256" key="4">
    <source>
        <dbReference type="ARBA" id="ARBA00022597"/>
    </source>
</evidence>
<name>A0A5C1NMW1_9GAMM</name>
<dbReference type="InterPro" id="IPR003439">
    <property type="entry name" value="ABC_transporter-like_ATP-bd"/>
</dbReference>
<evidence type="ECO:0000256" key="9">
    <source>
        <dbReference type="ARBA" id="ARBA00023136"/>
    </source>
</evidence>
<dbReference type="Proteomes" id="UP000324285">
    <property type="component" value="Chromosome"/>
</dbReference>
<keyword evidence="8" id="KW-1278">Translocase</keyword>
<protein>
    <submittedName>
        <fullName evidence="11">Sugar ABC transporter ATP-binding protein</fullName>
    </submittedName>
</protein>
<dbReference type="PROSITE" id="PS00211">
    <property type="entry name" value="ABC_TRANSPORTER_1"/>
    <property type="match status" value="1"/>
</dbReference>
<dbReference type="InterPro" id="IPR027417">
    <property type="entry name" value="P-loop_NTPase"/>
</dbReference>
<dbReference type="GO" id="GO:0005886">
    <property type="term" value="C:plasma membrane"/>
    <property type="evidence" value="ECO:0007669"/>
    <property type="project" value="UniProtKB-SubCell"/>
</dbReference>
<dbReference type="PANTHER" id="PTHR43790">
    <property type="entry name" value="CARBOHYDRATE TRANSPORT ATP-BINDING PROTEIN MG119-RELATED"/>
    <property type="match status" value="1"/>
</dbReference>